<organism evidence="2 3">
    <name type="scientific">Blepharisma stoltei</name>
    <dbReference type="NCBI Taxonomy" id="1481888"/>
    <lineage>
        <taxon>Eukaryota</taxon>
        <taxon>Sar</taxon>
        <taxon>Alveolata</taxon>
        <taxon>Ciliophora</taxon>
        <taxon>Postciliodesmatophora</taxon>
        <taxon>Heterotrichea</taxon>
        <taxon>Heterotrichida</taxon>
        <taxon>Blepharismidae</taxon>
        <taxon>Blepharisma</taxon>
    </lineage>
</organism>
<evidence type="ECO:0000256" key="1">
    <source>
        <dbReference type="SAM" id="Phobius"/>
    </source>
</evidence>
<keyword evidence="3" id="KW-1185">Reference proteome</keyword>
<comment type="caution">
    <text evidence="2">The sequence shown here is derived from an EMBL/GenBank/DDBJ whole genome shotgun (WGS) entry which is preliminary data.</text>
</comment>
<dbReference type="EMBL" id="CAJZBQ010000022">
    <property type="protein sequence ID" value="CAG9319306.1"/>
    <property type="molecule type" value="Genomic_DNA"/>
</dbReference>
<accession>A0AAU9J4R9</accession>
<dbReference type="Proteomes" id="UP001162131">
    <property type="component" value="Unassembled WGS sequence"/>
</dbReference>
<name>A0AAU9J4R9_9CILI</name>
<keyword evidence="1" id="KW-1133">Transmembrane helix</keyword>
<evidence type="ECO:0000313" key="2">
    <source>
        <dbReference type="EMBL" id="CAG9319306.1"/>
    </source>
</evidence>
<reference evidence="2" key="1">
    <citation type="submission" date="2021-09" db="EMBL/GenBank/DDBJ databases">
        <authorList>
            <consortium name="AG Swart"/>
            <person name="Singh M."/>
            <person name="Singh A."/>
            <person name="Seah K."/>
            <person name="Emmerich C."/>
        </authorList>
    </citation>
    <scope>NUCLEOTIDE SEQUENCE</scope>
    <source>
        <strain evidence="2">ATCC30299</strain>
    </source>
</reference>
<evidence type="ECO:0000313" key="3">
    <source>
        <dbReference type="Proteomes" id="UP001162131"/>
    </source>
</evidence>
<evidence type="ECO:0008006" key="4">
    <source>
        <dbReference type="Google" id="ProtNLM"/>
    </source>
</evidence>
<gene>
    <name evidence="2" type="ORF">BSTOLATCC_MIC23514</name>
</gene>
<sequence length="77" mass="8739">MVWGYTTLAPSITLSLLLIVRMILHATAILQASVKKIERVKATIVNSWLLLLPPDEFICATHDIWIPAYESYEFPVI</sequence>
<dbReference type="AlphaFoldDB" id="A0AAU9J4R9"/>
<keyword evidence="1" id="KW-0812">Transmembrane</keyword>
<protein>
    <recommendedName>
        <fullName evidence="4">Secreted protein</fullName>
    </recommendedName>
</protein>
<proteinExistence type="predicted"/>
<keyword evidence="1" id="KW-0472">Membrane</keyword>
<feature type="transmembrane region" description="Helical" evidence="1">
    <location>
        <begin position="12"/>
        <end position="32"/>
    </location>
</feature>